<dbReference type="PANTHER" id="PTHR43374">
    <property type="entry name" value="FLAVIN PRENYLTRANSFERASE"/>
    <property type="match status" value="1"/>
</dbReference>
<evidence type="ECO:0000256" key="1">
    <source>
        <dbReference type="ARBA" id="ARBA00022602"/>
    </source>
</evidence>
<dbReference type="RefSeq" id="WP_345526901.1">
    <property type="nucleotide sequence ID" value="NZ_BAABKN010000014.1"/>
</dbReference>
<dbReference type="HAMAP" id="MF_01984">
    <property type="entry name" value="ubiX_pad"/>
    <property type="match status" value="1"/>
</dbReference>
<evidence type="ECO:0000256" key="4">
    <source>
        <dbReference type="ARBA" id="ARBA00022679"/>
    </source>
</evidence>
<comment type="function">
    <text evidence="5">Flavin prenyltransferase that catalyzes the synthesis of the prenylated FMN cofactor (prenyl-FMN) for 4-hydroxy-3-polyprenylbenzoic acid decarboxylase UbiD. The prenyltransferase is metal-independent and links a dimethylallyl moiety from dimethylallyl monophosphate (DMAP) to the flavin N5 and C6 atoms of FMN.</text>
</comment>
<feature type="binding site" evidence="5">
    <location>
        <begin position="17"/>
        <end position="19"/>
    </location>
    <ligand>
        <name>FMN</name>
        <dbReference type="ChEBI" id="CHEBI:58210"/>
    </ligand>
</feature>
<feature type="binding site" evidence="5">
    <location>
        <begin position="95"/>
        <end position="98"/>
    </location>
    <ligand>
        <name>FMN</name>
        <dbReference type="ChEBI" id="CHEBI:58210"/>
    </ligand>
</feature>
<comment type="caution">
    <text evidence="7">The sequence shown here is derived from an EMBL/GenBank/DDBJ whole genome shotgun (WGS) entry which is preliminary data.</text>
</comment>
<reference evidence="8" key="1">
    <citation type="journal article" date="2019" name="Int. J. Syst. Evol. Microbiol.">
        <title>The Global Catalogue of Microorganisms (GCM) 10K type strain sequencing project: providing services to taxonomists for standard genome sequencing and annotation.</title>
        <authorList>
            <consortium name="The Broad Institute Genomics Platform"/>
            <consortium name="The Broad Institute Genome Sequencing Center for Infectious Disease"/>
            <person name="Wu L."/>
            <person name="Ma J."/>
        </authorList>
    </citation>
    <scope>NUCLEOTIDE SEQUENCE [LARGE SCALE GENOMIC DNA]</scope>
    <source>
        <strain evidence="8">JCM 18532</strain>
    </source>
</reference>
<dbReference type="InterPro" id="IPR036551">
    <property type="entry name" value="Flavin_trans-like"/>
</dbReference>
<feature type="binding site" evidence="5">
    <location>
        <position position="130"/>
    </location>
    <ligand>
        <name>FMN</name>
        <dbReference type="ChEBI" id="CHEBI:58210"/>
    </ligand>
</feature>
<dbReference type="Pfam" id="PF02441">
    <property type="entry name" value="Flavoprotein"/>
    <property type="match status" value="1"/>
</dbReference>
<organism evidence="7 8">
    <name type="scientific">Nocardioides endophyticus</name>
    <dbReference type="NCBI Taxonomy" id="1353775"/>
    <lineage>
        <taxon>Bacteria</taxon>
        <taxon>Bacillati</taxon>
        <taxon>Actinomycetota</taxon>
        <taxon>Actinomycetes</taxon>
        <taxon>Propionibacteriales</taxon>
        <taxon>Nocardioidaceae</taxon>
        <taxon>Nocardioides</taxon>
    </lineage>
</organism>
<evidence type="ECO:0000256" key="3">
    <source>
        <dbReference type="ARBA" id="ARBA00022643"/>
    </source>
</evidence>
<dbReference type="NCBIfam" id="TIGR00421">
    <property type="entry name" value="ubiX_pad"/>
    <property type="match status" value="1"/>
</dbReference>
<comment type="caution">
    <text evidence="5">Lacks conserved residue(s) required for the propagation of feature annotation.</text>
</comment>
<name>A0ABP8YTH7_9ACTN</name>
<evidence type="ECO:0000256" key="5">
    <source>
        <dbReference type="HAMAP-Rule" id="MF_01984"/>
    </source>
</evidence>
<accession>A0ABP8YTH7</accession>
<feature type="binding site" evidence="5">
    <location>
        <position position="176"/>
    </location>
    <ligand>
        <name>dimethylallyl phosphate</name>
        <dbReference type="ChEBI" id="CHEBI:88052"/>
    </ligand>
</feature>
<comment type="catalytic activity">
    <reaction evidence="5">
        <text>dimethylallyl phosphate + FMNH2 = prenylated FMNH2 + phosphate</text>
        <dbReference type="Rhea" id="RHEA:37743"/>
        <dbReference type="ChEBI" id="CHEBI:43474"/>
        <dbReference type="ChEBI" id="CHEBI:57618"/>
        <dbReference type="ChEBI" id="CHEBI:87467"/>
        <dbReference type="ChEBI" id="CHEBI:88052"/>
        <dbReference type="EC" id="2.5.1.129"/>
    </reaction>
</comment>
<keyword evidence="8" id="KW-1185">Reference proteome</keyword>
<dbReference type="Proteomes" id="UP001499882">
    <property type="component" value="Unassembled WGS sequence"/>
</dbReference>
<evidence type="ECO:0000256" key="2">
    <source>
        <dbReference type="ARBA" id="ARBA00022630"/>
    </source>
</evidence>
<sequence>MTEPSPTPRRIIVGISGASGPHYGVRMVEVLREHTDVEVHLVLSKGARATIKYEMDRDPEDITGLAHVVHSETNLAASIASGTFVTAGMIVAPCSMKTLGALASSFNDNLITRAADVCLKERRPVVLLVRETPFHLGHLRLMQHVTEAGAVVLPPVTAFYHRPTTIEQLIDHTVVKTLDQFGIHLDLVDRWTGPAGVR</sequence>
<protein>
    <recommendedName>
        <fullName evidence="5">Flavin prenyltransferase UbiX</fullName>
        <ecNumber evidence="5">2.5.1.129</ecNumber>
    </recommendedName>
</protein>
<dbReference type="NCBIfam" id="NF004685">
    <property type="entry name" value="PRK06029.1"/>
    <property type="match status" value="1"/>
</dbReference>
<dbReference type="EC" id="2.5.1.129" evidence="5"/>
<dbReference type="PANTHER" id="PTHR43374:SF1">
    <property type="entry name" value="FLAVIN PRENYLTRANSFERASE PAD1, MITOCHONDRIAL"/>
    <property type="match status" value="1"/>
</dbReference>
<evidence type="ECO:0000313" key="8">
    <source>
        <dbReference type="Proteomes" id="UP001499882"/>
    </source>
</evidence>
<feature type="binding site" evidence="5">
    <location>
        <position position="44"/>
    </location>
    <ligand>
        <name>FMN</name>
        <dbReference type="ChEBI" id="CHEBI:58210"/>
    </ligand>
</feature>
<dbReference type="SUPFAM" id="SSF52507">
    <property type="entry name" value="Homo-oligomeric flavin-containing Cys decarboxylases, HFCD"/>
    <property type="match status" value="1"/>
</dbReference>
<dbReference type="Gene3D" id="3.40.50.1950">
    <property type="entry name" value="Flavin prenyltransferase-like"/>
    <property type="match status" value="1"/>
</dbReference>
<evidence type="ECO:0000259" key="6">
    <source>
        <dbReference type="Pfam" id="PF02441"/>
    </source>
</evidence>
<comment type="similarity">
    <text evidence="5">Belongs to the UbiX/PAD1 family.</text>
</comment>
<feature type="binding site" evidence="5">
    <location>
        <position position="160"/>
    </location>
    <ligand>
        <name>dimethylallyl phosphate</name>
        <dbReference type="ChEBI" id="CHEBI:88052"/>
    </ligand>
</feature>
<keyword evidence="4 5" id="KW-0808">Transferase</keyword>
<keyword evidence="3 5" id="KW-0288">FMN</keyword>
<dbReference type="InterPro" id="IPR004507">
    <property type="entry name" value="UbiX-like"/>
</dbReference>
<keyword evidence="2 5" id="KW-0285">Flavoprotein</keyword>
<gene>
    <name evidence="5" type="primary">ubiX</name>
    <name evidence="7" type="ORF">GCM10023350_22840</name>
</gene>
<feature type="domain" description="Flavoprotein" evidence="6">
    <location>
        <begin position="10"/>
        <end position="178"/>
    </location>
</feature>
<proteinExistence type="inferred from homology"/>
<evidence type="ECO:0000313" key="7">
    <source>
        <dbReference type="EMBL" id="GAA4738166.1"/>
    </source>
</evidence>
<dbReference type="InterPro" id="IPR003382">
    <property type="entry name" value="Flavoprotein"/>
</dbReference>
<dbReference type="EMBL" id="BAABKN010000014">
    <property type="protein sequence ID" value="GAA4738166.1"/>
    <property type="molecule type" value="Genomic_DNA"/>
</dbReference>
<keyword evidence="1 5" id="KW-0637">Prenyltransferase</keyword>